<keyword evidence="3" id="KW-1133">Transmembrane helix</keyword>
<dbReference type="PANTHER" id="PTHR30540">
    <property type="entry name" value="OSMOTIC STRESS POTASSIUM TRANSPORTER"/>
    <property type="match status" value="1"/>
</dbReference>
<sequence length="70" mass="7740">MLLLNFSISPAIGLLVISHLPEINWILMVSCLLVVIGFRDTEMIGIAYGLAVIIVMFVTTCLMFLVIVML</sequence>
<evidence type="ECO:0000256" key="3">
    <source>
        <dbReference type="SAM" id="Phobius"/>
    </source>
</evidence>
<evidence type="ECO:0000256" key="2">
    <source>
        <dbReference type="ARBA" id="ARBA00008440"/>
    </source>
</evidence>
<feature type="domain" description="K+ potassium transporter integral membrane" evidence="4">
    <location>
        <begin position="20"/>
        <end position="69"/>
    </location>
</feature>
<comment type="similarity">
    <text evidence="2">Belongs to the HAK/KUP transporter (TC 2.A.72.3) family.</text>
</comment>
<dbReference type="EMBL" id="JAQIZT010000001">
    <property type="protein sequence ID" value="KAJ7010362.1"/>
    <property type="molecule type" value="Genomic_DNA"/>
</dbReference>
<dbReference type="InterPro" id="IPR053951">
    <property type="entry name" value="K_trans_N"/>
</dbReference>
<protein>
    <recommendedName>
        <fullName evidence="4">K+ potassium transporter integral membrane domain-containing protein</fullName>
    </recommendedName>
</protein>
<dbReference type="GO" id="GO:0005886">
    <property type="term" value="C:plasma membrane"/>
    <property type="evidence" value="ECO:0007669"/>
    <property type="project" value="UniProtKB-SubCell"/>
</dbReference>
<proteinExistence type="inferred from homology"/>
<organism evidence="6 7">
    <name type="scientific">Populus alba x Populus x berolinensis</name>
    <dbReference type="NCBI Taxonomy" id="444605"/>
    <lineage>
        <taxon>Eukaryota</taxon>
        <taxon>Viridiplantae</taxon>
        <taxon>Streptophyta</taxon>
        <taxon>Embryophyta</taxon>
        <taxon>Tracheophyta</taxon>
        <taxon>Spermatophyta</taxon>
        <taxon>Magnoliopsida</taxon>
        <taxon>eudicotyledons</taxon>
        <taxon>Gunneridae</taxon>
        <taxon>Pentapetalae</taxon>
        <taxon>rosids</taxon>
        <taxon>fabids</taxon>
        <taxon>Malpighiales</taxon>
        <taxon>Salicaceae</taxon>
        <taxon>Saliceae</taxon>
        <taxon>Populus</taxon>
    </lineage>
</organism>
<evidence type="ECO:0000259" key="4">
    <source>
        <dbReference type="Pfam" id="PF02705"/>
    </source>
</evidence>
<comment type="caution">
    <text evidence="6">The sequence shown here is derived from an EMBL/GenBank/DDBJ whole genome shotgun (WGS) entry which is preliminary data.</text>
</comment>
<dbReference type="GO" id="GO:0015079">
    <property type="term" value="F:potassium ion transmembrane transporter activity"/>
    <property type="evidence" value="ECO:0007669"/>
    <property type="project" value="InterPro"/>
</dbReference>
<evidence type="ECO:0000256" key="1">
    <source>
        <dbReference type="ARBA" id="ARBA00004651"/>
    </source>
</evidence>
<reference evidence="6 7" key="1">
    <citation type="journal article" date="2023" name="Mol. Ecol. Resour.">
        <title>Chromosome-level genome assembly of a triploid poplar Populus alba 'Berolinensis'.</title>
        <authorList>
            <person name="Chen S."/>
            <person name="Yu Y."/>
            <person name="Wang X."/>
            <person name="Wang S."/>
            <person name="Zhang T."/>
            <person name="Zhou Y."/>
            <person name="He R."/>
            <person name="Meng N."/>
            <person name="Wang Y."/>
            <person name="Liu W."/>
            <person name="Liu Z."/>
            <person name="Liu J."/>
            <person name="Guo Q."/>
            <person name="Huang H."/>
            <person name="Sederoff R.R."/>
            <person name="Wang G."/>
            <person name="Qu G."/>
            <person name="Chen S."/>
        </authorList>
    </citation>
    <scope>NUCLEOTIDE SEQUENCE [LARGE SCALE GENOMIC DNA]</scope>
    <source>
        <strain evidence="6">SC-2020</strain>
    </source>
</reference>
<dbReference type="InterPro" id="IPR003855">
    <property type="entry name" value="K+_transporter"/>
</dbReference>
<evidence type="ECO:0000313" key="6">
    <source>
        <dbReference type="EMBL" id="KAJ7010362.1"/>
    </source>
</evidence>
<keyword evidence="3" id="KW-0812">Transmembrane</keyword>
<gene>
    <name evidence="5" type="ORF">NC653_000029</name>
    <name evidence="6" type="ORF">NC653_000951</name>
</gene>
<evidence type="ECO:0000313" key="5">
    <source>
        <dbReference type="EMBL" id="KAJ7009248.1"/>
    </source>
</evidence>
<dbReference type="PANTHER" id="PTHR30540:SF88">
    <property type="entry name" value="POTASSIUM TRANSPORTER 13-RELATED"/>
    <property type="match status" value="1"/>
</dbReference>
<feature type="transmembrane region" description="Helical" evidence="3">
    <location>
        <begin position="12"/>
        <end position="38"/>
    </location>
</feature>
<name>A0AAD6RLM9_9ROSI</name>
<feature type="transmembrane region" description="Helical" evidence="3">
    <location>
        <begin position="45"/>
        <end position="69"/>
    </location>
</feature>
<dbReference type="AlphaFoldDB" id="A0AAD6RLM9"/>
<keyword evidence="7" id="KW-1185">Reference proteome</keyword>
<dbReference type="Proteomes" id="UP001164929">
    <property type="component" value="Chromosome 1"/>
</dbReference>
<dbReference type="Pfam" id="PF02705">
    <property type="entry name" value="K_trans"/>
    <property type="match status" value="1"/>
</dbReference>
<evidence type="ECO:0000313" key="7">
    <source>
        <dbReference type="Proteomes" id="UP001164929"/>
    </source>
</evidence>
<dbReference type="EMBL" id="JAQIZT010000001">
    <property type="protein sequence ID" value="KAJ7009248.1"/>
    <property type="molecule type" value="Genomic_DNA"/>
</dbReference>
<comment type="subcellular location">
    <subcellularLocation>
        <location evidence="1">Cell membrane</location>
        <topology evidence="1">Multi-pass membrane protein</topology>
    </subcellularLocation>
</comment>
<accession>A0AAD6RLM9</accession>
<keyword evidence="3" id="KW-0472">Membrane</keyword>